<dbReference type="InterPro" id="IPR050314">
    <property type="entry name" value="Glycosyl_Hydrlase_18"/>
</dbReference>
<evidence type="ECO:0000256" key="6">
    <source>
        <dbReference type="ARBA" id="ARBA00022729"/>
    </source>
</evidence>
<evidence type="ECO:0000259" key="14">
    <source>
        <dbReference type="PROSITE" id="PS51910"/>
    </source>
</evidence>
<dbReference type="PROSITE" id="PS01095">
    <property type="entry name" value="GH18_1"/>
    <property type="match status" value="1"/>
</dbReference>
<keyword evidence="10 12" id="KW-0326">Glycosidase</keyword>
<dbReference type="PANTHER" id="PTHR11177:SF384">
    <property type="entry name" value="CHITINASE"/>
    <property type="match status" value="1"/>
</dbReference>
<dbReference type="Gene3D" id="3.20.20.80">
    <property type="entry name" value="Glycosidases"/>
    <property type="match status" value="1"/>
</dbReference>
<feature type="domain" description="GH18" evidence="14">
    <location>
        <begin position="134"/>
        <end position="506"/>
    </location>
</feature>
<evidence type="ECO:0000256" key="13">
    <source>
        <dbReference type="SAM" id="SignalP"/>
    </source>
</evidence>
<dbReference type="InterPro" id="IPR029070">
    <property type="entry name" value="Chitinase_insertion_sf"/>
</dbReference>
<evidence type="ECO:0000313" key="15">
    <source>
        <dbReference type="EMBL" id="KAK3341690.1"/>
    </source>
</evidence>
<organism evidence="15 16">
    <name type="scientific">Lasiosphaeria hispida</name>
    <dbReference type="NCBI Taxonomy" id="260671"/>
    <lineage>
        <taxon>Eukaryota</taxon>
        <taxon>Fungi</taxon>
        <taxon>Dikarya</taxon>
        <taxon>Ascomycota</taxon>
        <taxon>Pezizomycotina</taxon>
        <taxon>Sordariomycetes</taxon>
        <taxon>Sordariomycetidae</taxon>
        <taxon>Sordariales</taxon>
        <taxon>Lasiosphaeriaceae</taxon>
        <taxon>Lasiosphaeria</taxon>
    </lineage>
</organism>
<dbReference type="GO" id="GO:0000272">
    <property type="term" value="P:polysaccharide catabolic process"/>
    <property type="evidence" value="ECO:0007669"/>
    <property type="project" value="UniProtKB-KW"/>
</dbReference>
<dbReference type="CDD" id="cd06548">
    <property type="entry name" value="GH18_chitinase"/>
    <property type="match status" value="1"/>
</dbReference>
<dbReference type="GO" id="GO:0006032">
    <property type="term" value="P:chitin catabolic process"/>
    <property type="evidence" value="ECO:0007669"/>
    <property type="project" value="UniProtKB-KW"/>
</dbReference>
<feature type="signal peptide" evidence="13">
    <location>
        <begin position="1"/>
        <end position="20"/>
    </location>
</feature>
<evidence type="ECO:0000256" key="8">
    <source>
        <dbReference type="ARBA" id="ARBA00023024"/>
    </source>
</evidence>
<keyword evidence="5" id="KW-0964">Secreted</keyword>
<keyword evidence="7 12" id="KW-0378">Hydrolase</keyword>
<dbReference type="FunFam" id="3.20.20.80:FF:000075">
    <property type="entry name" value="Sporulation-specific chitinase"/>
    <property type="match status" value="1"/>
</dbReference>
<evidence type="ECO:0000256" key="10">
    <source>
        <dbReference type="ARBA" id="ARBA00023295"/>
    </source>
</evidence>
<comment type="subcellular location">
    <subcellularLocation>
        <location evidence="2">Secreted</location>
    </subcellularLocation>
</comment>
<dbReference type="Pfam" id="PF00704">
    <property type="entry name" value="Glyco_hydro_18"/>
    <property type="match status" value="1"/>
</dbReference>
<evidence type="ECO:0000256" key="3">
    <source>
        <dbReference type="ARBA" id="ARBA00008682"/>
    </source>
</evidence>
<proteinExistence type="inferred from homology"/>
<dbReference type="SMART" id="SM00636">
    <property type="entry name" value="Glyco_18"/>
    <property type="match status" value="1"/>
</dbReference>
<dbReference type="PROSITE" id="PS51910">
    <property type="entry name" value="GH18_2"/>
    <property type="match status" value="1"/>
</dbReference>
<comment type="caution">
    <text evidence="15">The sequence shown here is derived from an EMBL/GenBank/DDBJ whole genome shotgun (WGS) entry which is preliminary data.</text>
</comment>
<evidence type="ECO:0000256" key="1">
    <source>
        <dbReference type="ARBA" id="ARBA00000822"/>
    </source>
</evidence>
<evidence type="ECO:0000256" key="4">
    <source>
        <dbReference type="ARBA" id="ARBA00012729"/>
    </source>
</evidence>
<comment type="similarity">
    <text evidence="3">Belongs to the glycosyl hydrolase 18 family. Chitinase class V subfamily.</text>
</comment>
<keyword evidence="16" id="KW-1185">Reference proteome</keyword>
<dbReference type="EMBL" id="JAUIQD010000008">
    <property type="protein sequence ID" value="KAK3341690.1"/>
    <property type="molecule type" value="Genomic_DNA"/>
</dbReference>
<dbReference type="GO" id="GO:0008843">
    <property type="term" value="F:endochitinase activity"/>
    <property type="evidence" value="ECO:0007669"/>
    <property type="project" value="UniProtKB-EC"/>
</dbReference>
<dbReference type="FunFam" id="3.10.50.10:FF:000005">
    <property type="entry name" value="Endochitinase B1"/>
    <property type="match status" value="1"/>
</dbReference>
<dbReference type="SUPFAM" id="SSF54556">
    <property type="entry name" value="Chitinase insertion domain"/>
    <property type="match status" value="1"/>
</dbReference>
<dbReference type="Gene3D" id="3.10.50.10">
    <property type="match status" value="1"/>
</dbReference>
<dbReference type="GO" id="GO:0008061">
    <property type="term" value="F:chitin binding"/>
    <property type="evidence" value="ECO:0007669"/>
    <property type="project" value="InterPro"/>
</dbReference>
<evidence type="ECO:0000313" key="16">
    <source>
        <dbReference type="Proteomes" id="UP001275084"/>
    </source>
</evidence>
<keyword evidence="6 13" id="KW-0732">Signal</keyword>
<evidence type="ECO:0000256" key="5">
    <source>
        <dbReference type="ARBA" id="ARBA00022525"/>
    </source>
</evidence>
<dbReference type="InterPro" id="IPR001579">
    <property type="entry name" value="Glyco_hydro_18_chit_AS"/>
</dbReference>
<evidence type="ECO:0000256" key="2">
    <source>
        <dbReference type="ARBA" id="ARBA00004613"/>
    </source>
</evidence>
<dbReference type="GO" id="GO:0005576">
    <property type="term" value="C:extracellular region"/>
    <property type="evidence" value="ECO:0007669"/>
    <property type="project" value="UniProtKB-SubCell"/>
</dbReference>
<evidence type="ECO:0000256" key="9">
    <source>
        <dbReference type="ARBA" id="ARBA00023277"/>
    </source>
</evidence>
<dbReference type="AlphaFoldDB" id="A0AAJ0H6S0"/>
<dbReference type="EC" id="3.2.1.14" evidence="4"/>
<accession>A0AAJ0H6S0</accession>
<dbReference type="InterPro" id="IPR001223">
    <property type="entry name" value="Glyco_hydro18_cat"/>
</dbReference>
<evidence type="ECO:0000256" key="11">
    <source>
        <dbReference type="ARBA" id="ARBA00023326"/>
    </source>
</evidence>
<dbReference type="InterPro" id="IPR017853">
    <property type="entry name" value="GH"/>
</dbReference>
<keyword evidence="9" id="KW-0119">Carbohydrate metabolism</keyword>
<dbReference type="Proteomes" id="UP001275084">
    <property type="component" value="Unassembled WGS sequence"/>
</dbReference>
<comment type="catalytic activity">
    <reaction evidence="1">
        <text>Random endo-hydrolysis of N-acetyl-beta-D-glucosaminide (1-&gt;4)-beta-linkages in chitin and chitodextrins.</text>
        <dbReference type="EC" id="3.2.1.14"/>
    </reaction>
</comment>
<evidence type="ECO:0000256" key="12">
    <source>
        <dbReference type="RuleBase" id="RU000489"/>
    </source>
</evidence>
<gene>
    <name evidence="15" type="ORF">B0T25DRAFT_465717</name>
</gene>
<protein>
    <recommendedName>
        <fullName evidence="4">chitinase</fullName>
        <ecNumber evidence="4">3.2.1.14</ecNumber>
    </recommendedName>
</protein>
<reference evidence="15" key="2">
    <citation type="submission" date="2023-06" db="EMBL/GenBank/DDBJ databases">
        <authorList>
            <consortium name="Lawrence Berkeley National Laboratory"/>
            <person name="Haridas S."/>
            <person name="Hensen N."/>
            <person name="Bonometti L."/>
            <person name="Westerberg I."/>
            <person name="Brannstrom I.O."/>
            <person name="Guillou S."/>
            <person name="Cros-Aarteil S."/>
            <person name="Calhoun S."/>
            <person name="Kuo A."/>
            <person name="Mondo S."/>
            <person name="Pangilinan J."/>
            <person name="Riley R."/>
            <person name="Labutti K."/>
            <person name="Andreopoulos B."/>
            <person name="Lipzen A."/>
            <person name="Chen C."/>
            <person name="Yanf M."/>
            <person name="Daum C."/>
            <person name="Ng V."/>
            <person name="Clum A."/>
            <person name="Steindorff A."/>
            <person name="Ohm R."/>
            <person name="Martin F."/>
            <person name="Silar P."/>
            <person name="Natvig D."/>
            <person name="Lalanne C."/>
            <person name="Gautier V."/>
            <person name="Ament-Velasquez S.L."/>
            <person name="Kruys A."/>
            <person name="Hutchinson M.I."/>
            <person name="Powell A.J."/>
            <person name="Barry K."/>
            <person name="Miller A.N."/>
            <person name="Grigoriev I.V."/>
            <person name="Debuchy R."/>
            <person name="Gladieux P."/>
            <person name="Thoren M.H."/>
            <person name="Johannesson H."/>
        </authorList>
    </citation>
    <scope>NUCLEOTIDE SEQUENCE</scope>
    <source>
        <strain evidence="15">CBS 955.72</strain>
    </source>
</reference>
<feature type="chain" id="PRO_5042575806" description="chitinase" evidence="13">
    <location>
        <begin position="21"/>
        <end position="528"/>
    </location>
</feature>
<keyword evidence="11" id="KW-0624">Polysaccharide degradation</keyword>
<reference evidence="15" key="1">
    <citation type="journal article" date="2023" name="Mol. Phylogenet. Evol.">
        <title>Genome-scale phylogeny and comparative genomics of the fungal order Sordariales.</title>
        <authorList>
            <person name="Hensen N."/>
            <person name="Bonometti L."/>
            <person name="Westerberg I."/>
            <person name="Brannstrom I.O."/>
            <person name="Guillou S."/>
            <person name="Cros-Aarteil S."/>
            <person name="Calhoun S."/>
            <person name="Haridas S."/>
            <person name="Kuo A."/>
            <person name="Mondo S."/>
            <person name="Pangilinan J."/>
            <person name="Riley R."/>
            <person name="LaButti K."/>
            <person name="Andreopoulos B."/>
            <person name="Lipzen A."/>
            <person name="Chen C."/>
            <person name="Yan M."/>
            <person name="Daum C."/>
            <person name="Ng V."/>
            <person name="Clum A."/>
            <person name="Steindorff A."/>
            <person name="Ohm R.A."/>
            <person name="Martin F."/>
            <person name="Silar P."/>
            <person name="Natvig D.O."/>
            <person name="Lalanne C."/>
            <person name="Gautier V."/>
            <person name="Ament-Velasquez S.L."/>
            <person name="Kruys A."/>
            <person name="Hutchinson M.I."/>
            <person name="Powell A.J."/>
            <person name="Barry K."/>
            <person name="Miller A.N."/>
            <person name="Grigoriev I.V."/>
            <person name="Debuchy R."/>
            <person name="Gladieux P."/>
            <person name="Hiltunen Thoren M."/>
            <person name="Johannesson H."/>
        </authorList>
    </citation>
    <scope>NUCLEOTIDE SEQUENCE</scope>
    <source>
        <strain evidence="15">CBS 955.72</strain>
    </source>
</reference>
<dbReference type="PANTHER" id="PTHR11177">
    <property type="entry name" value="CHITINASE"/>
    <property type="match status" value="1"/>
</dbReference>
<keyword evidence="8" id="KW-0146">Chitin degradation</keyword>
<dbReference type="InterPro" id="IPR011583">
    <property type="entry name" value="Chitinase_II/V-like_cat"/>
</dbReference>
<name>A0AAJ0H6S0_9PEZI</name>
<sequence length="528" mass="56356">MLSTAFLLFTPFLLAAPASAVPRLVRDDVAPQCAVVTVTKTETVWAADPTPTPAAVPQAPAPDVPGVSPLAFTEKYNPASPQSAQANPTVGLDNVPSPAAQPQPALVPAGPVPVAPIPAANANISAGTIPPSTYRNSLYFTNWGIYGANFQPQQIPAGKVSHILYAFADIASDGEDITLTEQIGRKSSDAYADFQKRYETDSWNDQGNNAYGCIKQLFLLKKKNRQMKVLLSIGGWTYSPKFPPVAATEAGRQKFAQSAVKLVQDWGFDGIDIDWEYPANAAEAQHFVLLLQACRQALDSLAAQHSPGYHFLITIAAPAGSSHYNVMDLAGMDPYIDAWHLMAYDYAGSWDSTSGHQANLYANGANPQSTKFSTEQAVRDYLARGISAAKIVLGMPLYGRSFEATTGIGQPYNGIGAGSIQSGVWLYRDLPRPGAQEAFDDVAQASYSYDPATKELISYDTVTSAVAKARYLVGRGLGGAVFWEASGDRTGSSSLVGTLAGQMGRLDPTENLLSFPASQYDNIRAGMP</sequence>
<evidence type="ECO:0000256" key="7">
    <source>
        <dbReference type="ARBA" id="ARBA00022801"/>
    </source>
</evidence>
<dbReference type="SUPFAM" id="SSF51445">
    <property type="entry name" value="(Trans)glycosidases"/>
    <property type="match status" value="1"/>
</dbReference>